<dbReference type="Proteomes" id="UP000238348">
    <property type="component" value="Chromosome"/>
</dbReference>
<organism evidence="9 10">
    <name type="scientific">Sorangium cellulosum</name>
    <name type="common">Polyangium cellulosum</name>
    <dbReference type="NCBI Taxonomy" id="56"/>
    <lineage>
        <taxon>Bacteria</taxon>
        <taxon>Pseudomonadati</taxon>
        <taxon>Myxococcota</taxon>
        <taxon>Polyangia</taxon>
        <taxon>Polyangiales</taxon>
        <taxon>Polyangiaceae</taxon>
        <taxon>Sorangium</taxon>
    </lineage>
</organism>
<sequence length="240" mass="26274">MKEEEIVPWDVKRILLGQTPAAFLLEILVRTVVVYLCLLVIVRLLGKRMSGQITILEMGVMLSLGAIVSVPVLAHNRGIVVGVLLLVAIMALHHGLSWWSMRSPKVEMLSQGRATVLARDGVMLLDELAGAALSREQLFAVLRGKGVEQLGQVRRVYLEGCGLFSVLRAPKPQPGLAVLRPVDHDLLEHDRSRIVCVTCGNTSEQASRGEACSRCGRREWTAAVIGRKKTDGGARKEQSQ</sequence>
<dbReference type="PANTHER" id="PTHR34582:SF6">
    <property type="entry name" value="UPF0702 TRANSMEMBRANE PROTEIN YCAP"/>
    <property type="match status" value="1"/>
</dbReference>
<evidence type="ECO:0000256" key="4">
    <source>
        <dbReference type="ARBA" id="ARBA00022692"/>
    </source>
</evidence>
<gene>
    <name evidence="9" type="primary">spr</name>
    <name evidence="9" type="ORF">SOCE26_102250</name>
</gene>
<comment type="subcellular location">
    <subcellularLocation>
        <location evidence="1">Cell membrane</location>
        <topology evidence="1">Multi-pass membrane protein</topology>
    </subcellularLocation>
</comment>
<keyword evidence="4 7" id="KW-0812">Transmembrane</keyword>
<feature type="domain" description="YetF C-terminal" evidence="8">
    <location>
        <begin position="102"/>
        <end position="173"/>
    </location>
</feature>
<evidence type="ECO:0000256" key="7">
    <source>
        <dbReference type="SAM" id="Phobius"/>
    </source>
</evidence>
<dbReference type="Gene3D" id="3.30.240.20">
    <property type="entry name" value="bsu07140 like domains"/>
    <property type="match status" value="1"/>
</dbReference>
<keyword evidence="5 7" id="KW-1133">Transmembrane helix</keyword>
<dbReference type="InterPro" id="IPR007353">
    <property type="entry name" value="DUF421"/>
</dbReference>
<evidence type="ECO:0000256" key="5">
    <source>
        <dbReference type="ARBA" id="ARBA00022989"/>
    </source>
</evidence>
<comment type="similarity">
    <text evidence="2">Belongs to the UPF0702 family.</text>
</comment>
<name>A0A2L0FAU6_SORCE</name>
<evidence type="ECO:0000256" key="6">
    <source>
        <dbReference type="ARBA" id="ARBA00023136"/>
    </source>
</evidence>
<dbReference type="InterPro" id="IPR023090">
    <property type="entry name" value="UPF0702_alpha/beta_dom_sf"/>
</dbReference>
<evidence type="ECO:0000313" key="9">
    <source>
        <dbReference type="EMBL" id="AUX48684.1"/>
    </source>
</evidence>
<feature type="transmembrane region" description="Helical" evidence="7">
    <location>
        <begin position="79"/>
        <end position="99"/>
    </location>
</feature>
<dbReference type="RefSeq" id="WP_104986506.1">
    <property type="nucleotide sequence ID" value="NZ_CP012673.1"/>
</dbReference>
<proteinExistence type="inferred from homology"/>
<keyword evidence="3" id="KW-1003">Cell membrane</keyword>
<evidence type="ECO:0000313" key="10">
    <source>
        <dbReference type="Proteomes" id="UP000238348"/>
    </source>
</evidence>
<evidence type="ECO:0000259" key="8">
    <source>
        <dbReference type="Pfam" id="PF04239"/>
    </source>
</evidence>
<feature type="transmembrane region" description="Helical" evidence="7">
    <location>
        <begin position="54"/>
        <end position="73"/>
    </location>
</feature>
<protein>
    <submittedName>
        <fullName evidence="9">Membrane protein</fullName>
    </submittedName>
</protein>
<reference evidence="9 10" key="1">
    <citation type="submission" date="2015-09" db="EMBL/GenBank/DDBJ databases">
        <title>Sorangium comparison.</title>
        <authorList>
            <person name="Zaburannyi N."/>
            <person name="Bunk B."/>
            <person name="Overmann J."/>
            <person name="Mueller R."/>
        </authorList>
    </citation>
    <scope>NUCLEOTIDE SEQUENCE [LARGE SCALE GENOMIC DNA]</scope>
    <source>
        <strain evidence="9 10">So ce26</strain>
    </source>
</reference>
<dbReference type="GO" id="GO:0005886">
    <property type="term" value="C:plasma membrane"/>
    <property type="evidence" value="ECO:0007669"/>
    <property type="project" value="UniProtKB-SubCell"/>
</dbReference>
<evidence type="ECO:0000256" key="3">
    <source>
        <dbReference type="ARBA" id="ARBA00022475"/>
    </source>
</evidence>
<dbReference type="PANTHER" id="PTHR34582">
    <property type="entry name" value="UPF0702 TRANSMEMBRANE PROTEIN YCAP"/>
    <property type="match status" value="1"/>
</dbReference>
<evidence type="ECO:0000256" key="1">
    <source>
        <dbReference type="ARBA" id="ARBA00004651"/>
    </source>
</evidence>
<feature type="transmembrane region" description="Helical" evidence="7">
    <location>
        <begin position="20"/>
        <end position="42"/>
    </location>
</feature>
<dbReference type="EMBL" id="CP012673">
    <property type="protein sequence ID" value="AUX48684.1"/>
    <property type="molecule type" value="Genomic_DNA"/>
</dbReference>
<dbReference type="Pfam" id="PF04239">
    <property type="entry name" value="DUF421"/>
    <property type="match status" value="1"/>
</dbReference>
<accession>A0A2L0FAU6</accession>
<dbReference type="AlphaFoldDB" id="A0A2L0FAU6"/>
<keyword evidence="6 7" id="KW-0472">Membrane</keyword>
<evidence type="ECO:0000256" key="2">
    <source>
        <dbReference type="ARBA" id="ARBA00006448"/>
    </source>
</evidence>
<dbReference type="OrthoDB" id="6538282at2"/>